<comment type="caution">
    <text evidence="1">The sequence shown here is derived from an EMBL/GenBank/DDBJ whole genome shotgun (WGS) entry which is preliminary data.</text>
</comment>
<evidence type="ECO:0000313" key="1">
    <source>
        <dbReference type="EMBL" id="GMF00589.1"/>
    </source>
</evidence>
<gene>
    <name evidence="1" type="ORF">Amon02_001103900</name>
</gene>
<name>A0ACB5U344_AMBMO</name>
<organism evidence="1 2">
    <name type="scientific">Ambrosiozyma monospora</name>
    <name type="common">Yeast</name>
    <name type="synonym">Endomycopsis monosporus</name>
    <dbReference type="NCBI Taxonomy" id="43982"/>
    <lineage>
        <taxon>Eukaryota</taxon>
        <taxon>Fungi</taxon>
        <taxon>Dikarya</taxon>
        <taxon>Ascomycota</taxon>
        <taxon>Saccharomycotina</taxon>
        <taxon>Pichiomycetes</taxon>
        <taxon>Pichiales</taxon>
        <taxon>Pichiaceae</taxon>
        <taxon>Ambrosiozyma</taxon>
    </lineage>
</organism>
<accession>A0ACB5U344</accession>
<evidence type="ECO:0000313" key="2">
    <source>
        <dbReference type="Proteomes" id="UP001165064"/>
    </source>
</evidence>
<keyword evidence="2" id="KW-1185">Reference proteome</keyword>
<dbReference type="Proteomes" id="UP001165064">
    <property type="component" value="Unassembled WGS sequence"/>
</dbReference>
<dbReference type="EMBL" id="BSXS01011475">
    <property type="protein sequence ID" value="GMF00589.1"/>
    <property type="molecule type" value="Genomic_DNA"/>
</dbReference>
<sequence>MLKTCDLILPHYNDEQWFDYSRDGAKDFFSVLFIQVGVSMFGWCVGCDLAKVIDWFVGKYGTLSYRSWRIFVQITSILGIGALIANLVLSITLGEYHWYKNKFSIAICFSPFGVLLRYYPSKLNGWKIWYPTGTFLANLIACAVLCPLVILIYGMKGTQSDDGNIVNSQKRIMVMHAVITGFCGTLSTMSTLINELMGQTAPRRWIYFWTTFIICFGLLLVVIGSYSLAKYFYTESDYSYFSPYHGDN</sequence>
<proteinExistence type="predicted"/>
<protein>
    <submittedName>
        <fullName evidence="1">Unnamed protein product</fullName>
    </submittedName>
</protein>
<reference evidence="1" key="1">
    <citation type="submission" date="2023-04" db="EMBL/GenBank/DDBJ databases">
        <title>Ambrosiozyma monospora NBRC 10751.</title>
        <authorList>
            <person name="Ichikawa N."/>
            <person name="Sato H."/>
            <person name="Tonouchi N."/>
        </authorList>
    </citation>
    <scope>NUCLEOTIDE SEQUENCE</scope>
    <source>
        <strain evidence="1">NBRC 10751</strain>
    </source>
</reference>